<name>A0A553QF30_9TELE</name>
<evidence type="ECO:0000313" key="2">
    <source>
        <dbReference type="Proteomes" id="UP000316079"/>
    </source>
</evidence>
<reference evidence="1 2" key="1">
    <citation type="journal article" date="2019" name="Sci. Data">
        <title>Hybrid genome assembly and annotation of Danionella translucida.</title>
        <authorList>
            <person name="Kadobianskyi M."/>
            <person name="Schulze L."/>
            <person name="Schuelke M."/>
            <person name="Judkewitz B."/>
        </authorList>
    </citation>
    <scope>NUCLEOTIDE SEQUENCE [LARGE SCALE GENOMIC DNA]</scope>
    <source>
        <strain evidence="1 2">Bolton</strain>
    </source>
</reference>
<dbReference type="AlphaFoldDB" id="A0A553QF30"/>
<feature type="non-terminal residue" evidence="1">
    <location>
        <position position="1"/>
    </location>
</feature>
<accession>A0A553QF30</accession>
<dbReference type="Proteomes" id="UP000316079">
    <property type="component" value="Unassembled WGS sequence"/>
</dbReference>
<organism evidence="1 2">
    <name type="scientific">Danionella cerebrum</name>
    <dbReference type="NCBI Taxonomy" id="2873325"/>
    <lineage>
        <taxon>Eukaryota</taxon>
        <taxon>Metazoa</taxon>
        <taxon>Chordata</taxon>
        <taxon>Craniata</taxon>
        <taxon>Vertebrata</taxon>
        <taxon>Euteleostomi</taxon>
        <taxon>Actinopterygii</taxon>
        <taxon>Neopterygii</taxon>
        <taxon>Teleostei</taxon>
        <taxon>Ostariophysi</taxon>
        <taxon>Cypriniformes</taxon>
        <taxon>Danionidae</taxon>
        <taxon>Danioninae</taxon>
        <taxon>Danionella</taxon>
    </lineage>
</organism>
<dbReference type="STRING" id="623744.A0A553QF30"/>
<gene>
    <name evidence="1" type="ORF">DNTS_014080</name>
</gene>
<dbReference type="EMBL" id="SRMA01026039">
    <property type="protein sequence ID" value="TRY88529.1"/>
    <property type="molecule type" value="Genomic_DNA"/>
</dbReference>
<comment type="caution">
    <text evidence="1">The sequence shown here is derived from an EMBL/GenBank/DDBJ whole genome shotgun (WGS) entry which is preliminary data.</text>
</comment>
<dbReference type="OrthoDB" id="1844at2759"/>
<protein>
    <submittedName>
        <fullName evidence="1">Uncharacterized protein</fullName>
    </submittedName>
</protein>
<evidence type="ECO:0000313" key="1">
    <source>
        <dbReference type="EMBL" id="TRY88529.1"/>
    </source>
</evidence>
<proteinExistence type="predicted"/>
<sequence>TSPGLSNSCGVAQHAHGPLYFSQISTWNHSGRLVVDANLETSGTPVHKLDCTLGLDGGNSTVHIFGHHITTVQQTASHVLAVTWITLHHLIGWLEASIDHWGIRCQWEVDTWIGHQVGLELCEIDIESTIEPKRGCDGGHNLTDQPVEVCVRRTLNIEVPSADVINGLIVDHEGTVRVFEGGVGGQDGVVRLYHSGGDLRSWVDGELQLGLLAVVDRETFHQQRGEARAGSTTKAVEHQESLETCALVYEFFSDGVMTTSVIVGCIFFSCDELLGMEELTKLLNKDQAESVYTADQKPHHQIPNTTNC</sequence>
<keyword evidence="2" id="KW-1185">Reference proteome</keyword>